<sequence length="333" mass="37438">MKNINIKQNNYWRKKMEYKGFGLGCMSLSTADQAESSAVIHTALDEGISFLNTGDFYGSGESEMAVGEALKGYSREKYYISVKFGALTMPNGGLYSLDVHPDRIKNYLTHSLKRLKLDYIDLYQPCRIDLGIPVEETIGAISDLVKEGYVRHIGLSQVDSETIKRAQAVHKIELVEMEYSLFNRGIEKDILSTARKLDIGVVSFGTLAHGLLSGSWTKERLKHGEFPLHMMSPLLSKENVEKNIEFVENLDQIANEKNVSVSQLAHAWILSKGDDIIPLIGTSKVKHLKNSLESKNLFLSEEDIQRIENAVPQDKISGESLRRMQFKNGVIVR</sequence>
<evidence type="ECO:0000313" key="3">
    <source>
        <dbReference type="EMBL" id="ACZ07366.1"/>
    </source>
</evidence>
<dbReference type="HOGENOM" id="CLU_023205_2_1_0"/>
<dbReference type="GO" id="GO:0016491">
    <property type="term" value="F:oxidoreductase activity"/>
    <property type="evidence" value="ECO:0007669"/>
    <property type="project" value="UniProtKB-KW"/>
</dbReference>
<dbReference type="Proteomes" id="UP000000845">
    <property type="component" value="Chromosome"/>
</dbReference>
<evidence type="ECO:0000313" key="4">
    <source>
        <dbReference type="Proteomes" id="UP000000845"/>
    </source>
</evidence>
<dbReference type="InterPro" id="IPR036812">
    <property type="entry name" value="NAD(P)_OxRdtase_dom_sf"/>
</dbReference>
<dbReference type="AlphaFoldDB" id="D1AMZ0"/>
<dbReference type="Gene3D" id="3.20.20.100">
    <property type="entry name" value="NADP-dependent oxidoreductase domain"/>
    <property type="match status" value="1"/>
</dbReference>
<reference evidence="3 4" key="2">
    <citation type="journal article" date="2010" name="Stand. Genomic Sci.">
        <title>Complete genome sequence of Sebaldella termitidis type strain (NCTC 11300).</title>
        <authorList>
            <person name="Harmon-Smith M."/>
            <person name="Celia L."/>
            <person name="Chertkov O."/>
            <person name="Lapidus A."/>
            <person name="Copeland A."/>
            <person name="Glavina Del Rio T."/>
            <person name="Nolan M."/>
            <person name="Lucas S."/>
            <person name="Tice H."/>
            <person name="Cheng J.F."/>
            <person name="Han C."/>
            <person name="Detter J.C."/>
            <person name="Bruce D."/>
            <person name="Goodwin L."/>
            <person name="Pitluck S."/>
            <person name="Pati A."/>
            <person name="Liolios K."/>
            <person name="Ivanova N."/>
            <person name="Mavromatis K."/>
            <person name="Mikhailova N."/>
            <person name="Chen A."/>
            <person name="Palaniappan K."/>
            <person name="Land M."/>
            <person name="Hauser L."/>
            <person name="Chang Y.J."/>
            <person name="Jeffries C.D."/>
            <person name="Brettin T."/>
            <person name="Goker M."/>
            <person name="Beck B."/>
            <person name="Bristow J."/>
            <person name="Eisen J.A."/>
            <person name="Markowitz V."/>
            <person name="Hugenholtz P."/>
            <person name="Kyrpides N.C."/>
            <person name="Klenk H.P."/>
            <person name="Chen F."/>
        </authorList>
    </citation>
    <scope>NUCLEOTIDE SEQUENCE [LARGE SCALE GENOMIC DNA]</scope>
    <source>
        <strain evidence="4">ATCC 33386 / NCTC 11300</strain>
    </source>
</reference>
<evidence type="ECO:0000259" key="2">
    <source>
        <dbReference type="Pfam" id="PF00248"/>
    </source>
</evidence>
<dbReference type="PANTHER" id="PTHR43625">
    <property type="entry name" value="AFLATOXIN B1 ALDEHYDE REDUCTASE"/>
    <property type="match status" value="1"/>
</dbReference>
<dbReference type="InterPro" id="IPR050791">
    <property type="entry name" value="Aldo-Keto_reductase"/>
</dbReference>
<dbReference type="SUPFAM" id="SSF51430">
    <property type="entry name" value="NAD(P)-linked oxidoreductase"/>
    <property type="match status" value="1"/>
</dbReference>
<dbReference type="GO" id="GO:0005737">
    <property type="term" value="C:cytoplasm"/>
    <property type="evidence" value="ECO:0007669"/>
    <property type="project" value="TreeGrafter"/>
</dbReference>
<dbReference type="EMBL" id="CP001739">
    <property type="protein sequence ID" value="ACZ07366.1"/>
    <property type="molecule type" value="Genomic_DNA"/>
</dbReference>
<dbReference type="InterPro" id="IPR023210">
    <property type="entry name" value="NADP_OxRdtase_dom"/>
</dbReference>
<proteinExistence type="predicted"/>
<dbReference type="eggNOG" id="COG0667">
    <property type="taxonomic scope" value="Bacteria"/>
</dbReference>
<dbReference type="PANTHER" id="PTHR43625:SF40">
    <property type="entry name" value="ALDO-KETO REDUCTASE YAKC [NADP(+)]"/>
    <property type="match status" value="1"/>
</dbReference>
<feature type="domain" description="NADP-dependent oxidoreductase" evidence="2">
    <location>
        <begin position="22"/>
        <end position="310"/>
    </location>
</feature>
<accession>D1AMZ0</accession>
<gene>
    <name evidence="3" type="ordered locus">Sterm_0491</name>
</gene>
<reference evidence="4" key="1">
    <citation type="submission" date="2009-09" db="EMBL/GenBank/DDBJ databases">
        <title>The complete chromosome of Sebaldella termitidis ATCC 33386.</title>
        <authorList>
            <consortium name="US DOE Joint Genome Institute (JGI-PGF)"/>
            <person name="Lucas S."/>
            <person name="Copeland A."/>
            <person name="Lapidus A."/>
            <person name="Glavina del Rio T."/>
            <person name="Dalin E."/>
            <person name="Tice H."/>
            <person name="Bruce D."/>
            <person name="Goodwin L."/>
            <person name="Pitluck S."/>
            <person name="Kyrpides N."/>
            <person name="Mavromatis K."/>
            <person name="Ivanova N."/>
            <person name="Mikhailova N."/>
            <person name="Sims D."/>
            <person name="Meincke L."/>
            <person name="Brettin T."/>
            <person name="Detter J.C."/>
            <person name="Han C."/>
            <person name="Larimer F."/>
            <person name="Land M."/>
            <person name="Hauser L."/>
            <person name="Markowitz V."/>
            <person name="Cheng J.F."/>
            <person name="Hugenholtz P."/>
            <person name="Woyke T."/>
            <person name="Wu D."/>
            <person name="Eisen J.A."/>
        </authorList>
    </citation>
    <scope>NUCLEOTIDE SEQUENCE [LARGE SCALE GENOMIC DNA]</scope>
    <source>
        <strain evidence="4">ATCC 33386 / NCTC 11300</strain>
    </source>
</reference>
<dbReference type="STRING" id="526218.Sterm_0491"/>
<name>D1AMZ0_SEBTE</name>
<organism evidence="3 4">
    <name type="scientific">Sebaldella termitidis (strain ATCC 33386 / NCTC 11300)</name>
    <dbReference type="NCBI Taxonomy" id="526218"/>
    <lineage>
        <taxon>Bacteria</taxon>
        <taxon>Fusobacteriati</taxon>
        <taxon>Fusobacteriota</taxon>
        <taxon>Fusobacteriia</taxon>
        <taxon>Fusobacteriales</taxon>
        <taxon>Leptotrichiaceae</taxon>
        <taxon>Sebaldella</taxon>
    </lineage>
</organism>
<keyword evidence="1" id="KW-0560">Oxidoreductase</keyword>
<protein>
    <submittedName>
        <fullName evidence="3">Aldo/keto reductase</fullName>
    </submittedName>
</protein>
<dbReference type="Pfam" id="PF00248">
    <property type="entry name" value="Aldo_ket_red"/>
    <property type="match status" value="1"/>
</dbReference>
<keyword evidence="4" id="KW-1185">Reference proteome</keyword>
<dbReference type="KEGG" id="str:Sterm_0491"/>
<evidence type="ECO:0000256" key="1">
    <source>
        <dbReference type="ARBA" id="ARBA00023002"/>
    </source>
</evidence>